<dbReference type="AlphaFoldDB" id="A0A0S4JS21"/>
<proteinExistence type="predicted"/>
<dbReference type="EMBL" id="CYKH01002106">
    <property type="protein sequence ID" value="CUG93003.1"/>
    <property type="molecule type" value="Genomic_DNA"/>
</dbReference>
<keyword evidence="3" id="KW-1185">Reference proteome</keyword>
<evidence type="ECO:0000313" key="3">
    <source>
        <dbReference type="Proteomes" id="UP000051952"/>
    </source>
</evidence>
<gene>
    <name evidence="2" type="ORF">BSAL_40215</name>
</gene>
<evidence type="ECO:0000256" key="1">
    <source>
        <dbReference type="SAM" id="MobiDB-lite"/>
    </source>
</evidence>
<evidence type="ECO:0000313" key="2">
    <source>
        <dbReference type="EMBL" id="CUG93003.1"/>
    </source>
</evidence>
<feature type="compositionally biased region" description="Basic and acidic residues" evidence="1">
    <location>
        <begin position="344"/>
        <end position="355"/>
    </location>
</feature>
<feature type="region of interest" description="Disordered" evidence="1">
    <location>
        <begin position="344"/>
        <end position="375"/>
    </location>
</feature>
<reference evidence="3" key="1">
    <citation type="submission" date="2015-09" db="EMBL/GenBank/DDBJ databases">
        <authorList>
            <consortium name="Pathogen Informatics"/>
        </authorList>
    </citation>
    <scope>NUCLEOTIDE SEQUENCE [LARGE SCALE GENOMIC DNA]</scope>
    <source>
        <strain evidence="3">Lake Konstanz</strain>
    </source>
</reference>
<dbReference type="VEuPathDB" id="TriTrypDB:BSAL_40215"/>
<name>A0A0S4JS21_BODSA</name>
<accession>A0A0S4JS21</accession>
<organism evidence="2 3">
    <name type="scientific">Bodo saltans</name>
    <name type="common">Flagellated protozoan</name>
    <dbReference type="NCBI Taxonomy" id="75058"/>
    <lineage>
        <taxon>Eukaryota</taxon>
        <taxon>Discoba</taxon>
        <taxon>Euglenozoa</taxon>
        <taxon>Kinetoplastea</taxon>
        <taxon>Metakinetoplastina</taxon>
        <taxon>Eubodonida</taxon>
        <taxon>Bodonidae</taxon>
        <taxon>Bodo</taxon>
    </lineage>
</organism>
<protein>
    <submittedName>
        <fullName evidence="2">Uncharacterized protein</fullName>
    </submittedName>
</protein>
<sequence>MQSEDVRRQAPNEVYLSRRPWSCTALRAHPLSTHHHHKEESGQQSPPPPPPVFYSFDRYAMVSGNAIEHIADGVGQYVTQGFQAKRIPWLVPCSDDWGYDNGAAGSGDNKRSPWLWTQFFVELNDALQFPFYSVDFHKHFDVDSPQFSPLVFGTVHFAAPSIGYSSLCFKSVFQSFVWPHAVRLATKHEWDAVSEGRFRKELFHMSATLPHLSSASPHRPASATSAASLSASISSSPAAPPLSWKTNHRVAIMKVLPTRRSTFSTTTNISSVPTAAFSSPGRGFIHSDQFNRALLERGILSMNPTLPLFERMWHVNNAELIVTTWGSTLTVLINLLFERQQRGDDNVTEQADDRSHTKRAASGTAAASGDDEVSHAVPPRPLRILILVHPEYSLETTLIFRKTYRYLRNPRRLPKSFSSPLLSKVVWHRMSRGGGDVADFNGGRDFCVKYVLTHMLKFVGSRELDFHC</sequence>
<dbReference type="Proteomes" id="UP000051952">
    <property type="component" value="Unassembled WGS sequence"/>
</dbReference>